<sequence length="109" mass="11192">MISSFDSPLLIISPVNGFFSVGVVIVFSPFCPSLVTFSVPGAKSGLNLRSFLNGISSFSTIESPFTGPYFVTLSTGGLTTSPVSGFLIPGLPGTSSFSPVGNFGSNSSR</sequence>
<keyword evidence="1" id="KW-0472">Membrane</keyword>
<name>A0A380EM23_STAAU</name>
<evidence type="ECO:0000313" key="5">
    <source>
        <dbReference type="Proteomes" id="UP000254116"/>
    </source>
</evidence>
<dbReference type="AlphaFoldDB" id="A0A380EM23"/>
<reference evidence="2" key="3">
    <citation type="submission" date="2018-07" db="EMBL/GenBank/DDBJ databases">
        <title>Protection against atopic dermatitis through acquisition of Staphylococcus quorum-sensing agr mutations in the skin.</title>
        <authorList>
            <person name="Nakamura Y."/>
            <person name="Takahashi H."/>
            <person name="Takaya A."/>
            <person name="Inoue Y."/>
            <person name="Katayama Y."/>
            <person name="Kusuya Y."/>
            <person name="Shoji T."/>
            <person name="Takada S."/>
            <person name="Nakagawa S."/>
            <person name="Oguma R."/>
            <person name="Ozawa N."/>
            <person name="Yamaide F."/>
            <person name="Suzuki S."/>
            <person name="Villaruz A."/>
            <person name="Otto M."/>
            <person name="Matsue H."/>
            <person name="Nunez G."/>
            <person name="Shimojo N."/>
        </authorList>
    </citation>
    <scope>NUCLEOTIDE SEQUENCE</scope>
    <source>
        <strain evidence="2">M1K003</strain>
    </source>
</reference>
<keyword evidence="1" id="KW-1133">Transmembrane helix</keyword>
<feature type="transmembrane region" description="Helical" evidence="1">
    <location>
        <begin position="17"/>
        <end position="39"/>
    </location>
</feature>
<dbReference type="Proteomes" id="UP000254116">
    <property type="component" value="Unassembled WGS sequence"/>
</dbReference>
<keyword evidence="1" id="KW-0812">Transmembrane</keyword>
<protein>
    <submittedName>
        <fullName evidence="3">Uncharacterized protein</fullName>
    </submittedName>
</protein>
<dbReference type="EMBL" id="BDVT01000003">
    <property type="protein sequence ID" value="GBV20059.1"/>
    <property type="molecule type" value="Genomic_DNA"/>
</dbReference>
<evidence type="ECO:0000256" key="1">
    <source>
        <dbReference type="SAM" id="Phobius"/>
    </source>
</evidence>
<evidence type="ECO:0000313" key="2">
    <source>
        <dbReference type="EMBL" id="GBV20059.1"/>
    </source>
</evidence>
<evidence type="ECO:0000313" key="3">
    <source>
        <dbReference type="EMBL" id="SUL37861.1"/>
    </source>
</evidence>
<gene>
    <name evidence="2" type="ORF">M1K003_1043</name>
    <name evidence="3" type="ORF">NCTC10702_03880</name>
    <name evidence="4" type="ORF">NCTC10702_03881</name>
</gene>
<proteinExistence type="predicted"/>
<dbReference type="EMBL" id="UHBY01000003">
    <property type="protein sequence ID" value="SUL37862.1"/>
    <property type="molecule type" value="Genomic_DNA"/>
</dbReference>
<evidence type="ECO:0000313" key="6">
    <source>
        <dbReference type="Proteomes" id="UP000265645"/>
    </source>
</evidence>
<reference evidence="3 5" key="2">
    <citation type="submission" date="2018-06" db="EMBL/GenBank/DDBJ databases">
        <authorList>
            <consortium name="Pathogen Informatics"/>
            <person name="Doyle S."/>
        </authorList>
    </citation>
    <scope>NUCLEOTIDE SEQUENCE [LARGE SCALE GENOMIC DNA]</scope>
    <source>
        <strain evidence="3 5">NCTC10702</strain>
    </source>
</reference>
<dbReference type="Proteomes" id="UP000265645">
    <property type="component" value="Unassembled WGS sequence"/>
</dbReference>
<reference evidence="6" key="1">
    <citation type="submission" date="2017-08" db="EMBL/GenBank/DDBJ databases">
        <title>Protection against atopic dermatitis through acquisition of Staphylococcus quorum-sensing agr mutations in the skin.</title>
        <authorList>
            <person name="Nakamura Y."/>
            <person name="Takahashi H."/>
            <person name="Takaya A."/>
            <person name="Inoue Y."/>
            <person name="Katayama Y."/>
            <person name="Kusuya Y."/>
            <person name="Shoji T."/>
            <person name="Takada S."/>
            <person name="Nakagawa S."/>
            <person name="Oguma R."/>
            <person name="Ozawa N."/>
            <person name="Yamaide F."/>
            <person name="Suzuki S."/>
            <person name="Villaruz A."/>
            <person name="Otto M."/>
            <person name="Matsue H."/>
            <person name="Nunez G."/>
            <person name="Shimojo N."/>
        </authorList>
    </citation>
    <scope>NUCLEOTIDE SEQUENCE [LARGE SCALE GENOMIC DNA]</scope>
    <source>
        <strain evidence="6">M1K003</strain>
    </source>
</reference>
<dbReference type="EMBL" id="UHBY01000003">
    <property type="protein sequence ID" value="SUL37861.1"/>
    <property type="molecule type" value="Genomic_DNA"/>
</dbReference>
<organism evidence="3 5">
    <name type="scientific">Staphylococcus aureus</name>
    <dbReference type="NCBI Taxonomy" id="1280"/>
    <lineage>
        <taxon>Bacteria</taxon>
        <taxon>Bacillati</taxon>
        <taxon>Bacillota</taxon>
        <taxon>Bacilli</taxon>
        <taxon>Bacillales</taxon>
        <taxon>Staphylococcaceae</taxon>
        <taxon>Staphylococcus</taxon>
    </lineage>
</organism>
<evidence type="ECO:0000313" key="4">
    <source>
        <dbReference type="EMBL" id="SUL37862.1"/>
    </source>
</evidence>
<accession>A0A380EM23</accession>